<dbReference type="InterPro" id="IPR013087">
    <property type="entry name" value="Znf_C2H2_type"/>
</dbReference>
<keyword evidence="3" id="KW-0677">Repeat</keyword>
<evidence type="ECO:0000256" key="4">
    <source>
        <dbReference type="ARBA" id="ARBA00022771"/>
    </source>
</evidence>
<feature type="region of interest" description="Disordered" evidence="8">
    <location>
        <begin position="223"/>
        <end position="259"/>
    </location>
</feature>
<dbReference type="PANTHER" id="PTHR14003">
    <property type="entry name" value="TRANSCRIPTIONAL REPRESSOR PROTEIN YY"/>
    <property type="match status" value="1"/>
</dbReference>
<gene>
    <name evidence="10" type="primary">AZF1</name>
    <name evidence="10" type="ORF">SLS62_008149</name>
</gene>
<dbReference type="AlphaFoldDB" id="A0AAN9YPA9"/>
<dbReference type="Proteomes" id="UP001320420">
    <property type="component" value="Unassembled WGS sequence"/>
</dbReference>
<name>A0AAN9YPA9_9PEZI</name>
<feature type="compositionally biased region" description="Polar residues" evidence="8">
    <location>
        <begin position="177"/>
        <end position="192"/>
    </location>
</feature>
<dbReference type="SUPFAM" id="SSF57667">
    <property type="entry name" value="beta-beta-alpha zinc fingers"/>
    <property type="match status" value="2"/>
</dbReference>
<evidence type="ECO:0000313" key="11">
    <source>
        <dbReference type="Proteomes" id="UP001320420"/>
    </source>
</evidence>
<evidence type="ECO:0000256" key="3">
    <source>
        <dbReference type="ARBA" id="ARBA00022737"/>
    </source>
</evidence>
<evidence type="ECO:0000256" key="8">
    <source>
        <dbReference type="SAM" id="MobiDB-lite"/>
    </source>
</evidence>
<dbReference type="GO" id="GO:0005667">
    <property type="term" value="C:transcription regulator complex"/>
    <property type="evidence" value="ECO:0007669"/>
    <property type="project" value="TreeGrafter"/>
</dbReference>
<evidence type="ECO:0000256" key="2">
    <source>
        <dbReference type="ARBA" id="ARBA00022723"/>
    </source>
</evidence>
<keyword evidence="10" id="KW-0238">DNA-binding</keyword>
<keyword evidence="2" id="KW-0479">Metal-binding</keyword>
<comment type="caution">
    <text evidence="10">The sequence shown here is derived from an EMBL/GenBank/DDBJ whole genome shotgun (WGS) entry which is preliminary data.</text>
</comment>
<dbReference type="GO" id="GO:0005634">
    <property type="term" value="C:nucleus"/>
    <property type="evidence" value="ECO:0007669"/>
    <property type="project" value="UniProtKB-SubCell"/>
</dbReference>
<dbReference type="GO" id="GO:0000785">
    <property type="term" value="C:chromatin"/>
    <property type="evidence" value="ECO:0007669"/>
    <property type="project" value="TreeGrafter"/>
</dbReference>
<sequence>MRKPQGSESQFLHVPLLGYCVTGLDANSMAITVETSAHTGWGRWHTQQQPSPEYVVADTSEIMEYDSRPTNSAPLQVQRPPVTPPFMVNNSYSMAPMINLPASHYPQGHFGFESYGPPSPNPAGPFRQFQDGLPSLRYSPGESRKPYEPVAVYPHERPQACAEEPTHDSPVKGEAPQISTPASLSPTNTPSESKIILPNVDGTGASRIAFNTEVDSLMRAVQLDEDEKKYEDDSDASDDEKRPMDDRGESYYPSPPHVDHTLVEDLKANSRDEKNIDKPHVCRIKRCGRRFTQKTHLETHRRTHTGEKPFYSRLRKVVFPAWESKDTHSGIKRFACRLDGCQKRFGQRGNLKNHLNKFHPVSLAAWEEKFRTKPAEQLTPAELDMRKYFATQFRNSNKGIKGRGIGRHVKTVAEMTTTNAGNINVPGHPPPSHGLPLPTQQLQVPMHLSLPHPHPTVNHMGAFPPHYGMPRNDSHPGHSSIPIRSSNNHGTYEVYDMGHGGMEGNHGSNPTTMVDDDRHRGLGFQDRFHDRLY</sequence>
<dbReference type="Pfam" id="PF00096">
    <property type="entry name" value="zf-C2H2"/>
    <property type="match status" value="2"/>
</dbReference>
<dbReference type="GO" id="GO:0000978">
    <property type="term" value="F:RNA polymerase II cis-regulatory region sequence-specific DNA binding"/>
    <property type="evidence" value="ECO:0007669"/>
    <property type="project" value="TreeGrafter"/>
</dbReference>
<keyword evidence="11" id="KW-1185">Reference proteome</keyword>
<dbReference type="PROSITE" id="PS00028">
    <property type="entry name" value="ZINC_FINGER_C2H2_1"/>
    <property type="match status" value="2"/>
</dbReference>
<protein>
    <submittedName>
        <fullName evidence="10">DNA-binding transcription factor</fullName>
    </submittedName>
</protein>
<dbReference type="EMBL" id="JAKJXP020000073">
    <property type="protein sequence ID" value="KAK7749405.1"/>
    <property type="molecule type" value="Genomic_DNA"/>
</dbReference>
<feature type="compositionally biased region" description="Basic and acidic residues" evidence="8">
    <location>
        <begin position="154"/>
        <end position="171"/>
    </location>
</feature>
<dbReference type="FunFam" id="3.30.160.60:FF:001498">
    <property type="entry name" value="Zinc finger protein 404"/>
    <property type="match status" value="1"/>
</dbReference>
<keyword evidence="5" id="KW-0862">Zinc</keyword>
<comment type="subcellular location">
    <subcellularLocation>
        <location evidence="1">Nucleus</location>
    </subcellularLocation>
</comment>
<dbReference type="InterPro" id="IPR036236">
    <property type="entry name" value="Znf_C2H2_sf"/>
</dbReference>
<feature type="domain" description="C2H2-type" evidence="9">
    <location>
        <begin position="334"/>
        <end position="359"/>
    </location>
</feature>
<keyword evidence="6" id="KW-0539">Nucleus</keyword>
<dbReference type="PROSITE" id="PS50157">
    <property type="entry name" value="ZINC_FINGER_C2H2_2"/>
    <property type="match status" value="2"/>
</dbReference>
<evidence type="ECO:0000259" key="9">
    <source>
        <dbReference type="PROSITE" id="PS50157"/>
    </source>
</evidence>
<dbReference type="PANTHER" id="PTHR14003:SF23">
    <property type="entry name" value="ZINC FINGER PROTEIN 143"/>
    <property type="match status" value="1"/>
</dbReference>
<evidence type="ECO:0000256" key="1">
    <source>
        <dbReference type="ARBA" id="ARBA00004123"/>
    </source>
</evidence>
<evidence type="ECO:0000313" key="10">
    <source>
        <dbReference type="EMBL" id="KAK7749405.1"/>
    </source>
</evidence>
<accession>A0AAN9YPA9</accession>
<dbReference type="GO" id="GO:0008270">
    <property type="term" value="F:zinc ion binding"/>
    <property type="evidence" value="ECO:0007669"/>
    <property type="project" value="UniProtKB-KW"/>
</dbReference>
<evidence type="ECO:0000256" key="6">
    <source>
        <dbReference type="ARBA" id="ARBA00023242"/>
    </source>
</evidence>
<feature type="domain" description="C2H2-type" evidence="9">
    <location>
        <begin position="280"/>
        <end position="309"/>
    </location>
</feature>
<evidence type="ECO:0000256" key="7">
    <source>
        <dbReference type="PROSITE-ProRule" id="PRU00042"/>
    </source>
</evidence>
<feature type="compositionally biased region" description="Basic and acidic residues" evidence="8">
    <location>
        <begin position="239"/>
        <end position="249"/>
    </location>
</feature>
<proteinExistence type="predicted"/>
<dbReference type="Gene3D" id="3.30.160.60">
    <property type="entry name" value="Classic Zinc Finger"/>
    <property type="match status" value="2"/>
</dbReference>
<keyword evidence="4 7" id="KW-0863">Zinc-finger</keyword>
<dbReference type="SMART" id="SM00355">
    <property type="entry name" value="ZnF_C2H2"/>
    <property type="match status" value="2"/>
</dbReference>
<organism evidence="10 11">
    <name type="scientific">Diatrype stigma</name>
    <dbReference type="NCBI Taxonomy" id="117547"/>
    <lineage>
        <taxon>Eukaryota</taxon>
        <taxon>Fungi</taxon>
        <taxon>Dikarya</taxon>
        <taxon>Ascomycota</taxon>
        <taxon>Pezizomycotina</taxon>
        <taxon>Sordariomycetes</taxon>
        <taxon>Xylariomycetidae</taxon>
        <taxon>Xylariales</taxon>
        <taxon>Diatrypaceae</taxon>
        <taxon>Diatrype</taxon>
    </lineage>
</organism>
<dbReference type="GO" id="GO:0000981">
    <property type="term" value="F:DNA-binding transcription factor activity, RNA polymerase II-specific"/>
    <property type="evidence" value="ECO:0007669"/>
    <property type="project" value="TreeGrafter"/>
</dbReference>
<reference evidence="10 11" key="1">
    <citation type="submission" date="2024-02" db="EMBL/GenBank/DDBJ databases">
        <title>De novo assembly and annotation of 12 fungi associated with fruit tree decline syndrome in Ontario, Canada.</title>
        <authorList>
            <person name="Sulman M."/>
            <person name="Ellouze W."/>
            <person name="Ilyukhin E."/>
        </authorList>
    </citation>
    <scope>NUCLEOTIDE SEQUENCE [LARGE SCALE GENOMIC DNA]</scope>
    <source>
        <strain evidence="10 11">M11/M66-122</strain>
    </source>
</reference>
<evidence type="ECO:0000256" key="5">
    <source>
        <dbReference type="ARBA" id="ARBA00022833"/>
    </source>
</evidence>
<feature type="region of interest" description="Disordered" evidence="8">
    <location>
        <begin position="116"/>
        <end position="198"/>
    </location>
</feature>